<dbReference type="Proteomes" id="UP000036681">
    <property type="component" value="Unplaced"/>
</dbReference>
<reference evidence="2" key="1">
    <citation type="submission" date="2017-02" db="UniProtKB">
        <authorList>
            <consortium name="WormBaseParasite"/>
        </authorList>
    </citation>
    <scope>IDENTIFICATION</scope>
</reference>
<dbReference type="AlphaFoldDB" id="A0A0M3IW85"/>
<keyword evidence="1" id="KW-1185">Reference proteome</keyword>
<name>A0A0M3IW85_ASCLU</name>
<evidence type="ECO:0000313" key="1">
    <source>
        <dbReference type="Proteomes" id="UP000036681"/>
    </source>
</evidence>
<sequence length="94" mass="11752">MFFPKLLTWKKSQLQKSTHSKTSERYFIFFFQRERRQREGVRITKKEEKNDKERETRFYNDLLICRMDICICIYNTNNKIFNTIRHYNTVFHTT</sequence>
<accession>A0A0M3IW85</accession>
<proteinExistence type="predicted"/>
<organism evidence="1 2">
    <name type="scientific">Ascaris lumbricoides</name>
    <name type="common">Giant roundworm</name>
    <dbReference type="NCBI Taxonomy" id="6252"/>
    <lineage>
        <taxon>Eukaryota</taxon>
        <taxon>Metazoa</taxon>
        <taxon>Ecdysozoa</taxon>
        <taxon>Nematoda</taxon>
        <taxon>Chromadorea</taxon>
        <taxon>Rhabditida</taxon>
        <taxon>Spirurina</taxon>
        <taxon>Ascaridomorpha</taxon>
        <taxon>Ascaridoidea</taxon>
        <taxon>Ascarididae</taxon>
        <taxon>Ascaris</taxon>
    </lineage>
</organism>
<dbReference type="WBParaSite" id="ALUE_0002301301-mRNA-1">
    <property type="protein sequence ID" value="ALUE_0002301301-mRNA-1"/>
    <property type="gene ID" value="ALUE_0002301301"/>
</dbReference>
<evidence type="ECO:0000313" key="2">
    <source>
        <dbReference type="WBParaSite" id="ALUE_0002301301-mRNA-1"/>
    </source>
</evidence>
<protein>
    <submittedName>
        <fullName evidence="2">Ovule protein</fullName>
    </submittedName>
</protein>